<dbReference type="SMART" id="SM00345">
    <property type="entry name" value="HTH_GNTR"/>
    <property type="match status" value="1"/>
</dbReference>
<gene>
    <name evidence="5" type="primary">yvoA</name>
    <name evidence="5" type="ORF">PSM7751_01253</name>
</gene>
<dbReference type="GO" id="GO:0003677">
    <property type="term" value="F:DNA binding"/>
    <property type="evidence" value="ECO:0007669"/>
    <property type="project" value="UniProtKB-KW"/>
</dbReference>
<evidence type="ECO:0000256" key="1">
    <source>
        <dbReference type="ARBA" id="ARBA00023015"/>
    </source>
</evidence>
<dbReference type="PANTHER" id="PTHR44846">
    <property type="entry name" value="MANNOSYL-D-GLYCERATE TRANSPORT/METABOLISM SYSTEM REPRESSOR MNGR-RELATED"/>
    <property type="match status" value="1"/>
</dbReference>
<evidence type="ECO:0000256" key="2">
    <source>
        <dbReference type="ARBA" id="ARBA00023125"/>
    </source>
</evidence>
<dbReference type="InterPro" id="IPR050679">
    <property type="entry name" value="Bact_HTH_transcr_reg"/>
</dbReference>
<dbReference type="RefSeq" id="WP_085887128.1">
    <property type="nucleotide sequence ID" value="NZ_FWFN01000002.1"/>
</dbReference>
<evidence type="ECO:0000259" key="4">
    <source>
        <dbReference type="PROSITE" id="PS50949"/>
    </source>
</evidence>
<keyword evidence="1" id="KW-0805">Transcription regulation</keyword>
<dbReference type="InterPro" id="IPR011663">
    <property type="entry name" value="UTRA"/>
</dbReference>
<dbReference type="EMBL" id="FWFN01000002">
    <property type="protein sequence ID" value="SLN29868.1"/>
    <property type="molecule type" value="Genomic_DNA"/>
</dbReference>
<dbReference type="OrthoDB" id="9794015at2"/>
<proteinExistence type="predicted"/>
<dbReference type="Proteomes" id="UP000193963">
    <property type="component" value="Unassembled WGS sequence"/>
</dbReference>
<dbReference type="GO" id="GO:0003700">
    <property type="term" value="F:DNA-binding transcription factor activity"/>
    <property type="evidence" value="ECO:0007669"/>
    <property type="project" value="InterPro"/>
</dbReference>
<dbReference type="InterPro" id="IPR036388">
    <property type="entry name" value="WH-like_DNA-bd_sf"/>
</dbReference>
<evidence type="ECO:0000256" key="3">
    <source>
        <dbReference type="ARBA" id="ARBA00023163"/>
    </source>
</evidence>
<dbReference type="AlphaFoldDB" id="A0A1X6YSQ0"/>
<dbReference type="Gene3D" id="1.10.10.10">
    <property type="entry name" value="Winged helix-like DNA-binding domain superfamily/Winged helix DNA-binding domain"/>
    <property type="match status" value="1"/>
</dbReference>
<organism evidence="5 6">
    <name type="scientific">Pseudooceanicola marinus</name>
    <dbReference type="NCBI Taxonomy" id="396013"/>
    <lineage>
        <taxon>Bacteria</taxon>
        <taxon>Pseudomonadati</taxon>
        <taxon>Pseudomonadota</taxon>
        <taxon>Alphaproteobacteria</taxon>
        <taxon>Rhodobacterales</taxon>
        <taxon>Paracoccaceae</taxon>
        <taxon>Pseudooceanicola</taxon>
    </lineage>
</organism>
<dbReference type="Gene3D" id="3.40.1410.10">
    <property type="entry name" value="Chorismate lyase-like"/>
    <property type="match status" value="1"/>
</dbReference>
<dbReference type="SUPFAM" id="SSF46785">
    <property type="entry name" value="Winged helix' DNA-binding domain"/>
    <property type="match status" value="1"/>
</dbReference>
<dbReference type="PROSITE" id="PS50949">
    <property type="entry name" value="HTH_GNTR"/>
    <property type="match status" value="1"/>
</dbReference>
<reference evidence="5 6" key="1">
    <citation type="submission" date="2017-03" db="EMBL/GenBank/DDBJ databases">
        <authorList>
            <person name="Afonso C.L."/>
            <person name="Miller P.J."/>
            <person name="Scott M.A."/>
            <person name="Spackman E."/>
            <person name="Goraichik I."/>
            <person name="Dimitrov K.M."/>
            <person name="Suarez D.L."/>
            <person name="Swayne D.E."/>
        </authorList>
    </citation>
    <scope>NUCLEOTIDE SEQUENCE [LARGE SCALE GENOMIC DNA]</scope>
    <source>
        <strain evidence="5 6">CECT 7751</strain>
    </source>
</reference>
<feature type="domain" description="HTH gntR-type" evidence="4">
    <location>
        <begin position="12"/>
        <end position="80"/>
    </location>
</feature>
<protein>
    <submittedName>
        <fullName evidence="5">HTH-type transcriptional repressor YvoA</fullName>
    </submittedName>
</protein>
<dbReference type="PANTHER" id="PTHR44846:SF1">
    <property type="entry name" value="MANNOSYL-D-GLYCERATE TRANSPORT_METABOLISM SYSTEM REPRESSOR MNGR-RELATED"/>
    <property type="match status" value="1"/>
</dbReference>
<name>A0A1X6YSQ0_9RHOB</name>
<dbReference type="CDD" id="cd07377">
    <property type="entry name" value="WHTH_GntR"/>
    <property type="match status" value="1"/>
</dbReference>
<dbReference type="InterPro" id="IPR036390">
    <property type="entry name" value="WH_DNA-bd_sf"/>
</dbReference>
<keyword evidence="2" id="KW-0238">DNA-binding</keyword>
<evidence type="ECO:0000313" key="6">
    <source>
        <dbReference type="Proteomes" id="UP000193963"/>
    </source>
</evidence>
<dbReference type="InterPro" id="IPR028978">
    <property type="entry name" value="Chorismate_lyase_/UTRA_dom_sf"/>
</dbReference>
<keyword evidence="3" id="KW-0804">Transcription</keyword>
<dbReference type="InterPro" id="IPR000524">
    <property type="entry name" value="Tscrpt_reg_HTH_GntR"/>
</dbReference>
<dbReference type="SMART" id="SM00866">
    <property type="entry name" value="UTRA"/>
    <property type="match status" value="1"/>
</dbReference>
<dbReference type="Pfam" id="PF07702">
    <property type="entry name" value="UTRA"/>
    <property type="match status" value="1"/>
</dbReference>
<accession>A0A1X6YSQ0</accession>
<dbReference type="SUPFAM" id="SSF64288">
    <property type="entry name" value="Chorismate lyase-like"/>
    <property type="match status" value="1"/>
</dbReference>
<dbReference type="GO" id="GO:0045892">
    <property type="term" value="P:negative regulation of DNA-templated transcription"/>
    <property type="evidence" value="ECO:0007669"/>
    <property type="project" value="TreeGrafter"/>
</dbReference>
<sequence length="242" mass="27231">MAHASTVSDDRLPAYLRLRDDIARRIAAGEWQPDEALPSDNRLAAEHALSVGTVRKALQQLSDEGLLERRQGAGTFLRKPAFDATLFRFFQVREHGAEQSIPTSRLISRAVVTPTKHLADTLGTTEVIRIERLRCLSEQPLLFEEIYIPQARFPGFELIPAEDIGPLLYPVYFERFGVFVARAEDEVSFGTADRTIALRLGMTEGDPVARIERTAFAMTGEAIEWRVASGRADRFRYRSRIG</sequence>
<keyword evidence="6" id="KW-1185">Reference proteome</keyword>
<dbReference type="Pfam" id="PF00392">
    <property type="entry name" value="GntR"/>
    <property type="match status" value="1"/>
</dbReference>
<evidence type="ECO:0000313" key="5">
    <source>
        <dbReference type="EMBL" id="SLN29868.1"/>
    </source>
</evidence>